<evidence type="ECO:0000313" key="3">
    <source>
        <dbReference type="Proteomes" id="UP000002892"/>
    </source>
</evidence>
<sequence length="74" mass="8173">MKILKVKSDKLCELRIKQGDTFSSLSKKAGVHYLVISRLESGVNTTRPANAVRIANALGVPFEELFEIVDKKAV</sequence>
<dbReference type="EMBL" id="CP003639">
    <property type="protein sequence ID" value="AFM41949.1"/>
    <property type="molecule type" value="Genomic_DNA"/>
</dbReference>
<accession>I4D825</accession>
<dbReference type="Gene3D" id="1.10.260.40">
    <property type="entry name" value="lambda repressor-like DNA-binding domains"/>
    <property type="match status" value="1"/>
</dbReference>
<dbReference type="SUPFAM" id="SSF47413">
    <property type="entry name" value="lambda repressor-like DNA-binding domains"/>
    <property type="match status" value="1"/>
</dbReference>
<proteinExistence type="predicted"/>
<dbReference type="CDD" id="cd00093">
    <property type="entry name" value="HTH_XRE"/>
    <property type="match status" value="1"/>
</dbReference>
<dbReference type="SMART" id="SM00530">
    <property type="entry name" value="HTH_XRE"/>
    <property type="match status" value="1"/>
</dbReference>
<dbReference type="Proteomes" id="UP000002892">
    <property type="component" value="Chromosome"/>
</dbReference>
<protein>
    <submittedName>
        <fullName evidence="2">Putative transcriptional regulator</fullName>
    </submittedName>
</protein>
<feature type="domain" description="HTH cro/C1-type" evidence="1">
    <location>
        <begin position="13"/>
        <end position="65"/>
    </location>
</feature>
<name>I4D825_DESAJ</name>
<evidence type="ECO:0000259" key="1">
    <source>
        <dbReference type="PROSITE" id="PS50943"/>
    </source>
</evidence>
<dbReference type="InterPro" id="IPR001387">
    <property type="entry name" value="Cro/C1-type_HTH"/>
</dbReference>
<organism evidence="2 3">
    <name type="scientific">Desulfosporosinus acidiphilus (strain DSM 22704 / JCM 16185 / SJ4)</name>
    <dbReference type="NCBI Taxonomy" id="646529"/>
    <lineage>
        <taxon>Bacteria</taxon>
        <taxon>Bacillati</taxon>
        <taxon>Bacillota</taxon>
        <taxon>Clostridia</taxon>
        <taxon>Eubacteriales</taxon>
        <taxon>Desulfitobacteriaceae</taxon>
        <taxon>Desulfosporosinus</taxon>
    </lineage>
</organism>
<dbReference type="AlphaFoldDB" id="I4D825"/>
<dbReference type="GO" id="GO:0003677">
    <property type="term" value="F:DNA binding"/>
    <property type="evidence" value="ECO:0007669"/>
    <property type="project" value="InterPro"/>
</dbReference>
<dbReference type="STRING" id="646529.Desaci_3041"/>
<dbReference type="KEGG" id="dai:Desaci_3041"/>
<dbReference type="OrthoDB" id="6386941at2"/>
<keyword evidence="3" id="KW-1185">Reference proteome</keyword>
<dbReference type="HOGENOM" id="CLU_2681662_0_0_9"/>
<dbReference type="InterPro" id="IPR010982">
    <property type="entry name" value="Lambda_DNA-bd_dom_sf"/>
</dbReference>
<reference evidence="2 3" key="1">
    <citation type="journal article" date="2012" name="J. Bacteriol.">
        <title>Complete genome sequences of Desulfosporosinus orientis DSM765T, Desulfosporosinus youngiae DSM17734T, Desulfosporosinus meridiei DSM13257T, and Desulfosporosinus acidiphilus DSM22704T.</title>
        <authorList>
            <person name="Pester M."/>
            <person name="Brambilla E."/>
            <person name="Alazard D."/>
            <person name="Rattei T."/>
            <person name="Weinmaier T."/>
            <person name="Han J."/>
            <person name="Lucas S."/>
            <person name="Lapidus A."/>
            <person name="Cheng J.F."/>
            <person name="Goodwin L."/>
            <person name="Pitluck S."/>
            <person name="Peters L."/>
            <person name="Ovchinnikova G."/>
            <person name="Teshima H."/>
            <person name="Detter J.C."/>
            <person name="Han C.S."/>
            <person name="Tapia R."/>
            <person name="Land M.L."/>
            <person name="Hauser L."/>
            <person name="Kyrpides N.C."/>
            <person name="Ivanova N.N."/>
            <person name="Pagani I."/>
            <person name="Huntmann M."/>
            <person name="Wei C.L."/>
            <person name="Davenport K.W."/>
            <person name="Daligault H."/>
            <person name="Chain P.S."/>
            <person name="Chen A."/>
            <person name="Mavromatis K."/>
            <person name="Markowitz V."/>
            <person name="Szeto E."/>
            <person name="Mikhailova N."/>
            <person name="Pati A."/>
            <person name="Wagner M."/>
            <person name="Woyke T."/>
            <person name="Ollivier B."/>
            <person name="Klenk H.P."/>
            <person name="Spring S."/>
            <person name="Loy A."/>
        </authorList>
    </citation>
    <scope>NUCLEOTIDE SEQUENCE [LARGE SCALE GENOMIC DNA]</scope>
    <source>
        <strain evidence="3">DSM 22704 / JCM 16185 / SJ4</strain>
    </source>
</reference>
<gene>
    <name evidence="2" type="ordered locus">Desaci_3041</name>
</gene>
<dbReference type="Pfam" id="PF01381">
    <property type="entry name" value="HTH_3"/>
    <property type="match status" value="1"/>
</dbReference>
<evidence type="ECO:0000313" key="2">
    <source>
        <dbReference type="EMBL" id="AFM41949.1"/>
    </source>
</evidence>
<dbReference type="RefSeq" id="WP_014827942.1">
    <property type="nucleotide sequence ID" value="NC_018068.1"/>
</dbReference>
<dbReference type="PROSITE" id="PS50943">
    <property type="entry name" value="HTH_CROC1"/>
    <property type="match status" value="1"/>
</dbReference>